<evidence type="ECO:0000313" key="1">
    <source>
        <dbReference type="EMBL" id="CAG8470953.1"/>
    </source>
</evidence>
<dbReference type="Proteomes" id="UP000789739">
    <property type="component" value="Unassembled WGS sequence"/>
</dbReference>
<organism evidence="1 2">
    <name type="scientific">Paraglomus brasilianum</name>
    <dbReference type="NCBI Taxonomy" id="144538"/>
    <lineage>
        <taxon>Eukaryota</taxon>
        <taxon>Fungi</taxon>
        <taxon>Fungi incertae sedis</taxon>
        <taxon>Mucoromycota</taxon>
        <taxon>Glomeromycotina</taxon>
        <taxon>Glomeromycetes</taxon>
        <taxon>Paraglomerales</taxon>
        <taxon>Paraglomeraceae</taxon>
        <taxon>Paraglomus</taxon>
    </lineage>
</organism>
<dbReference type="AlphaFoldDB" id="A0A9N8W281"/>
<gene>
    <name evidence="1" type="ORF">PBRASI_LOCUS1069</name>
</gene>
<protein>
    <submittedName>
        <fullName evidence="1">2937_t:CDS:1</fullName>
    </submittedName>
</protein>
<dbReference type="OrthoDB" id="2403432at2759"/>
<proteinExistence type="predicted"/>
<keyword evidence="2" id="KW-1185">Reference proteome</keyword>
<evidence type="ECO:0000313" key="2">
    <source>
        <dbReference type="Proteomes" id="UP000789739"/>
    </source>
</evidence>
<sequence>MTRVKDVREEQTMYLQSNPNPCPLNFYIRYKYRKKFAAHRDYRLRLNDALARECRSNKLLELKKKWETGEYDNDWSEYLERKADHKADVSDVVESYYMDLEFDGLYRSWTFLTTKLVIDKPTIPLFEYTFSHFLQLEDCVNKLAMKYKYQSENSTPTAQMQFVRRLPDSPQIKLMLN</sequence>
<accession>A0A9N8W281</accession>
<comment type="caution">
    <text evidence="1">The sequence shown here is derived from an EMBL/GenBank/DDBJ whole genome shotgun (WGS) entry which is preliminary data.</text>
</comment>
<reference evidence="1" key="1">
    <citation type="submission" date="2021-06" db="EMBL/GenBank/DDBJ databases">
        <authorList>
            <person name="Kallberg Y."/>
            <person name="Tangrot J."/>
            <person name="Rosling A."/>
        </authorList>
    </citation>
    <scope>NUCLEOTIDE SEQUENCE</scope>
    <source>
        <strain evidence="1">BR232B</strain>
    </source>
</reference>
<dbReference type="EMBL" id="CAJVPI010000063">
    <property type="protein sequence ID" value="CAG8470953.1"/>
    <property type="molecule type" value="Genomic_DNA"/>
</dbReference>
<name>A0A9N8W281_9GLOM</name>